<keyword evidence="2" id="KW-0413">Isomerase</keyword>
<gene>
    <name evidence="2" type="ORF">BN12_310007</name>
</gene>
<organism evidence="2 3">
    <name type="scientific">Nostocoides japonicum T1-X7</name>
    <dbReference type="NCBI Taxonomy" id="1194083"/>
    <lineage>
        <taxon>Bacteria</taxon>
        <taxon>Bacillati</taxon>
        <taxon>Actinomycetota</taxon>
        <taxon>Actinomycetes</taxon>
        <taxon>Micrococcales</taxon>
        <taxon>Intrasporangiaceae</taxon>
        <taxon>Nostocoides</taxon>
    </lineage>
</organism>
<dbReference type="PROSITE" id="PS51464">
    <property type="entry name" value="SIS"/>
    <property type="match status" value="1"/>
</dbReference>
<dbReference type="GO" id="GO:0006002">
    <property type="term" value="P:fructose 6-phosphate metabolic process"/>
    <property type="evidence" value="ECO:0007669"/>
    <property type="project" value="TreeGrafter"/>
</dbReference>
<dbReference type="Proteomes" id="UP000035721">
    <property type="component" value="Unassembled WGS sequence"/>
</dbReference>
<dbReference type="GO" id="GO:0004360">
    <property type="term" value="F:glutamine-fructose-6-phosphate transaminase (isomerizing) activity"/>
    <property type="evidence" value="ECO:0007669"/>
    <property type="project" value="TreeGrafter"/>
</dbReference>
<dbReference type="PANTHER" id="PTHR10937">
    <property type="entry name" value="GLUCOSAMINE--FRUCTOSE-6-PHOSPHATE AMINOTRANSFERASE, ISOMERIZING"/>
    <property type="match status" value="1"/>
</dbReference>
<dbReference type="InterPro" id="IPR001347">
    <property type="entry name" value="SIS_dom"/>
</dbReference>
<feature type="domain" description="SIS" evidence="1">
    <location>
        <begin position="27"/>
        <end position="166"/>
    </location>
</feature>
<evidence type="ECO:0000313" key="3">
    <source>
        <dbReference type="Proteomes" id="UP000035721"/>
    </source>
</evidence>
<dbReference type="InterPro" id="IPR046348">
    <property type="entry name" value="SIS_dom_sf"/>
</dbReference>
<dbReference type="OrthoDB" id="9782098at2"/>
<dbReference type="GO" id="GO:0006487">
    <property type="term" value="P:protein N-linked glycosylation"/>
    <property type="evidence" value="ECO:0007669"/>
    <property type="project" value="TreeGrafter"/>
</dbReference>
<dbReference type="Pfam" id="PF01380">
    <property type="entry name" value="SIS"/>
    <property type="match status" value="1"/>
</dbReference>
<reference evidence="2 3" key="1">
    <citation type="journal article" date="2013" name="ISME J.">
        <title>A metabolic model for members of the genus Tetrasphaera involved in enhanced biological phosphorus removal.</title>
        <authorList>
            <person name="Kristiansen R."/>
            <person name="Nguyen H.T.T."/>
            <person name="Saunders A.M."/>
            <person name="Nielsen J.L."/>
            <person name="Wimmer R."/>
            <person name="Le V.Q."/>
            <person name="McIlroy S.J."/>
            <person name="Petrovski S."/>
            <person name="Seviour R.J."/>
            <person name="Calteau A."/>
            <person name="Nielsen K.L."/>
            <person name="Nielsen P.H."/>
        </authorList>
    </citation>
    <scope>NUCLEOTIDE SEQUENCE [LARGE SCALE GENOMIC DNA]</scope>
    <source>
        <strain evidence="2 3">T1-X7</strain>
    </source>
</reference>
<evidence type="ECO:0000259" key="1">
    <source>
        <dbReference type="PROSITE" id="PS51464"/>
    </source>
</evidence>
<dbReference type="RefSeq" id="WP_048550825.1">
    <property type="nucleotide sequence ID" value="NZ_HF570958.1"/>
</dbReference>
<dbReference type="SUPFAM" id="SSF53697">
    <property type="entry name" value="SIS domain"/>
    <property type="match status" value="1"/>
</dbReference>
<dbReference type="GO" id="GO:0097367">
    <property type="term" value="F:carbohydrate derivative binding"/>
    <property type="evidence" value="ECO:0007669"/>
    <property type="project" value="InterPro"/>
</dbReference>
<protein>
    <submittedName>
        <fullName evidence="2">Phosphosugar isomerase</fullName>
    </submittedName>
</protein>
<dbReference type="STRING" id="1194083.BN12_310007"/>
<evidence type="ECO:0000313" key="2">
    <source>
        <dbReference type="EMBL" id="CCH78619.1"/>
    </source>
</evidence>
<dbReference type="PANTHER" id="PTHR10937:SF14">
    <property type="entry name" value="FRUCTOSELYSINE 6-PHOSPHATE DEGLYCASE"/>
    <property type="match status" value="1"/>
</dbReference>
<dbReference type="GO" id="GO:0006047">
    <property type="term" value="P:UDP-N-acetylglucosamine metabolic process"/>
    <property type="evidence" value="ECO:0007669"/>
    <property type="project" value="TreeGrafter"/>
</dbReference>
<keyword evidence="3" id="KW-1185">Reference proteome</keyword>
<name>A0A077M351_9MICO</name>
<accession>A0A077M351</accession>
<dbReference type="Gene3D" id="3.40.50.10490">
    <property type="entry name" value="Glucose-6-phosphate isomerase like protein, domain 1"/>
    <property type="match status" value="2"/>
</dbReference>
<dbReference type="AlphaFoldDB" id="A0A077M351"/>
<dbReference type="EMBL" id="CAJB01000235">
    <property type="protein sequence ID" value="CCH78619.1"/>
    <property type="molecule type" value="Genomic_DNA"/>
</dbReference>
<sequence length="338" mass="35964">MPQLDAERHHRTQSGAVGLGHRLDEVVADLVEAGLDHVVFGGTGGAGILMTPAADLLRDRGRLRVSLLRPAEMVAELPRSIGAGTVVVLPSLSGTTPESLEVTPLVQAAGATVVALVGDGSSPLATMADVVLVNPAADDTSSESFYLQSLLFTLAVLRHTGDATESDDSLLADLSRLPDGLLAAKQAYEHRAGEAARFLADGGPHIITGAGPAWAEAWYYGMCILEEMQWIPTRPVHASDFFHGTLELVEPGVSVVILAGEGPTRALTDRVEKFVRQITDRILVVDSTDAALPGVSAAARGQVSPIVLAALLERVSAHLEALRHHPLTTRRYYRRMEY</sequence>
<comment type="caution">
    <text evidence="2">The sequence shown here is derived from an EMBL/GenBank/DDBJ whole genome shotgun (WGS) entry which is preliminary data.</text>
</comment>
<proteinExistence type="predicted"/>
<dbReference type="GO" id="GO:0016853">
    <property type="term" value="F:isomerase activity"/>
    <property type="evidence" value="ECO:0007669"/>
    <property type="project" value="UniProtKB-KW"/>
</dbReference>